<protein>
    <submittedName>
        <fullName evidence="4">Uncharacterized protein</fullName>
    </submittedName>
</protein>
<dbReference type="PANTHER" id="PTHR43004">
    <property type="entry name" value="TRK SYSTEM POTASSIUM UPTAKE PROTEIN"/>
    <property type="match status" value="1"/>
</dbReference>
<comment type="caution">
    <text evidence="4">The sequence shown here is derived from an EMBL/GenBank/DDBJ whole genome shotgun (WGS) entry which is preliminary data.</text>
</comment>
<accession>A0A9N8K753</accession>
<reference evidence="4" key="1">
    <citation type="submission" date="2020-06" db="EMBL/GenBank/DDBJ databases">
        <authorList>
            <person name="Onetto C."/>
        </authorList>
    </citation>
    <scope>NUCLEOTIDE SEQUENCE</scope>
</reference>
<evidence type="ECO:0000313" key="5">
    <source>
        <dbReference type="Proteomes" id="UP000714618"/>
    </source>
</evidence>
<organism evidence="4 5">
    <name type="scientific">Aureobasidium mustum</name>
    <dbReference type="NCBI Taxonomy" id="2773714"/>
    <lineage>
        <taxon>Eukaryota</taxon>
        <taxon>Fungi</taxon>
        <taxon>Dikarya</taxon>
        <taxon>Ascomycota</taxon>
        <taxon>Pezizomycotina</taxon>
        <taxon>Dothideomycetes</taxon>
        <taxon>Dothideomycetidae</taxon>
        <taxon>Dothideales</taxon>
        <taxon>Saccotheciaceae</taxon>
        <taxon>Aureobasidium</taxon>
    </lineage>
</organism>
<keyword evidence="2" id="KW-0274">FAD</keyword>
<evidence type="ECO:0000256" key="2">
    <source>
        <dbReference type="ARBA" id="ARBA00022827"/>
    </source>
</evidence>
<dbReference type="OrthoDB" id="1716816at2759"/>
<gene>
    <name evidence="4" type="ORF">AWRI4233_LOCUS9816</name>
</gene>
<keyword evidence="5" id="KW-1185">Reference proteome</keyword>
<dbReference type="AlphaFoldDB" id="A0A9N8K753"/>
<sequence>MMDSYNLSWKLAHSILGLTPQSLDSSADSVLETFEQERVDTARQLIEFDAKFSHMFSGKMSSGDSDTGGLTHDEFLKVFRDGSGFTSGCGLEYKPSKLVRTAQESVNMVTAGGDPLYGALTTGRRLLNVELKRYADNTTRQLHDGKHDLLRFVFDYENQC</sequence>
<dbReference type="Gene3D" id="3.40.30.20">
    <property type="match status" value="1"/>
</dbReference>
<evidence type="ECO:0000256" key="3">
    <source>
        <dbReference type="ARBA" id="ARBA00023002"/>
    </source>
</evidence>
<dbReference type="EMBL" id="CAIJEO010000013">
    <property type="protein sequence ID" value="CAD0100991.1"/>
    <property type="molecule type" value="Genomic_DNA"/>
</dbReference>
<name>A0A9N8K753_9PEZI</name>
<keyword evidence="1" id="KW-0285">Flavoprotein</keyword>
<evidence type="ECO:0000313" key="4">
    <source>
        <dbReference type="EMBL" id="CAD0100991.1"/>
    </source>
</evidence>
<dbReference type="Proteomes" id="UP000714618">
    <property type="component" value="Unassembled WGS sequence"/>
</dbReference>
<dbReference type="Gene3D" id="3.50.50.60">
    <property type="entry name" value="FAD/NAD(P)-binding domain"/>
    <property type="match status" value="1"/>
</dbReference>
<evidence type="ECO:0000256" key="1">
    <source>
        <dbReference type="ARBA" id="ARBA00022630"/>
    </source>
</evidence>
<proteinExistence type="predicted"/>
<dbReference type="InterPro" id="IPR050641">
    <property type="entry name" value="RIFMO-like"/>
</dbReference>
<dbReference type="InterPro" id="IPR036188">
    <property type="entry name" value="FAD/NAD-bd_sf"/>
</dbReference>
<dbReference type="PANTHER" id="PTHR43004:SF15">
    <property type="entry name" value="MONOOXYGENASE, PUTATIVE (AFU_ORTHOLOGUE AFUA_6G03030)-RELATED"/>
    <property type="match status" value="1"/>
</dbReference>
<keyword evidence="3" id="KW-0560">Oxidoreductase</keyword>
<dbReference type="GO" id="GO:0004497">
    <property type="term" value="F:monooxygenase activity"/>
    <property type="evidence" value="ECO:0007669"/>
    <property type="project" value="UniProtKB-ARBA"/>
</dbReference>
<dbReference type="InterPro" id="IPR038220">
    <property type="entry name" value="PHOX_C_sf"/>
</dbReference>